<protein>
    <submittedName>
        <fullName evidence="2">Uncharacterized protein</fullName>
    </submittedName>
</protein>
<evidence type="ECO:0000313" key="3">
    <source>
        <dbReference type="Proteomes" id="UP000729402"/>
    </source>
</evidence>
<name>A0A8J6C2B5_ZIZPA</name>
<gene>
    <name evidence="2" type="ORF">GUJ93_ZPchr0013g37643</name>
</gene>
<reference evidence="2" key="1">
    <citation type="journal article" date="2021" name="bioRxiv">
        <title>Whole Genome Assembly and Annotation of Northern Wild Rice, Zizania palustris L., Supports a Whole Genome Duplication in the Zizania Genus.</title>
        <authorList>
            <person name="Haas M."/>
            <person name="Kono T."/>
            <person name="Macchietto M."/>
            <person name="Millas R."/>
            <person name="McGilp L."/>
            <person name="Shao M."/>
            <person name="Duquette J."/>
            <person name="Hirsch C.N."/>
            <person name="Kimball J."/>
        </authorList>
    </citation>
    <scope>NUCLEOTIDE SEQUENCE</scope>
    <source>
        <tissue evidence="2">Fresh leaf tissue</tissue>
    </source>
</reference>
<evidence type="ECO:0000313" key="2">
    <source>
        <dbReference type="EMBL" id="KAG8097588.1"/>
    </source>
</evidence>
<evidence type="ECO:0000256" key="1">
    <source>
        <dbReference type="SAM" id="MobiDB-lite"/>
    </source>
</evidence>
<feature type="region of interest" description="Disordered" evidence="1">
    <location>
        <begin position="116"/>
        <end position="205"/>
    </location>
</feature>
<dbReference type="Proteomes" id="UP000729402">
    <property type="component" value="Unassembled WGS sequence"/>
</dbReference>
<comment type="caution">
    <text evidence="2">The sequence shown here is derived from an EMBL/GenBank/DDBJ whole genome shotgun (WGS) entry which is preliminary data.</text>
</comment>
<feature type="compositionally biased region" description="Polar residues" evidence="1">
    <location>
        <begin position="193"/>
        <end position="205"/>
    </location>
</feature>
<accession>A0A8J6C2B5</accession>
<dbReference type="AlphaFoldDB" id="A0A8J6C2B5"/>
<sequence>MHNATPKAPFNGVPVLSQFDAKSITQSRRQPIGEPKNRGTRNAKAVGREEGGDSSQTWLSPGEPSARISPADVTGQRPRLSPTALDYRAPNPARKKPALPWRLPWSAPAAAVRRQWLSASPPAAPSPKRRAPDTPTADYHRSPGPRAASGRRPSAERPSGRARGPRLRVSERPYARPATGERPTGDCVEPSRTLEQYSENQSNASSNDSLFWTLVMF</sequence>
<keyword evidence="3" id="KW-1185">Reference proteome</keyword>
<dbReference type="EMBL" id="JAAALK010000079">
    <property type="protein sequence ID" value="KAG8097588.1"/>
    <property type="molecule type" value="Genomic_DNA"/>
</dbReference>
<proteinExistence type="predicted"/>
<reference evidence="2" key="2">
    <citation type="submission" date="2021-02" db="EMBL/GenBank/DDBJ databases">
        <authorList>
            <person name="Kimball J.A."/>
            <person name="Haas M.W."/>
            <person name="Macchietto M."/>
            <person name="Kono T."/>
            <person name="Duquette J."/>
            <person name="Shao M."/>
        </authorList>
    </citation>
    <scope>NUCLEOTIDE SEQUENCE</scope>
    <source>
        <tissue evidence="2">Fresh leaf tissue</tissue>
    </source>
</reference>
<organism evidence="2 3">
    <name type="scientific">Zizania palustris</name>
    <name type="common">Northern wild rice</name>
    <dbReference type="NCBI Taxonomy" id="103762"/>
    <lineage>
        <taxon>Eukaryota</taxon>
        <taxon>Viridiplantae</taxon>
        <taxon>Streptophyta</taxon>
        <taxon>Embryophyta</taxon>
        <taxon>Tracheophyta</taxon>
        <taxon>Spermatophyta</taxon>
        <taxon>Magnoliopsida</taxon>
        <taxon>Liliopsida</taxon>
        <taxon>Poales</taxon>
        <taxon>Poaceae</taxon>
        <taxon>BOP clade</taxon>
        <taxon>Oryzoideae</taxon>
        <taxon>Oryzeae</taxon>
        <taxon>Zizaniinae</taxon>
        <taxon>Zizania</taxon>
    </lineage>
</organism>
<feature type="region of interest" description="Disordered" evidence="1">
    <location>
        <begin position="1"/>
        <end position="103"/>
    </location>
</feature>